<evidence type="ECO:0000259" key="16">
    <source>
        <dbReference type="PROSITE" id="PS51198"/>
    </source>
</evidence>
<dbReference type="InterPro" id="IPR027417">
    <property type="entry name" value="P-loop_NTPase"/>
</dbReference>
<dbReference type="GO" id="GO:0000725">
    <property type="term" value="P:recombinational repair"/>
    <property type="evidence" value="ECO:0007669"/>
    <property type="project" value="TreeGrafter"/>
</dbReference>
<dbReference type="PANTHER" id="PTHR11070:SF59">
    <property type="entry name" value="DNA 3'-5' HELICASE"/>
    <property type="match status" value="1"/>
</dbReference>
<dbReference type="GO" id="GO:0005524">
    <property type="term" value="F:ATP binding"/>
    <property type="evidence" value="ECO:0007669"/>
    <property type="project" value="UniProtKB-KW"/>
</dbReference>
<dbReference type="Gene3D" id="3.40.50.300">
    <property type="entry name" value="P-loop containing nucleotide triphosphate hydrolases"/>
    <property type="match status" value="2"/>
</dbReference>
<dbReference type="InterPro" id="IPR013986">
    <property type="entry name" value="DExx_box_DNA_helicase_dom_sf"/>
</dbReference>
<evidence type="ECO:0000256" key="4">
    <source>
        <dbReference type="ARBA" id="ARBA00022763"/>
    </source>
</evidence>
<gene>
    <name evidence="18" type="ORF">UFOPK3770_00270</name>
</gene>
<dbReference type="Gene3D" id="1.10.10.160">
    <property type="match status" value="1"/>
</dbReference>
<dbReference type="InterPro" id="IPR038726">
    <property type="entry name" value="PDDEXK_AddAB-type"/>
</dbReference>
<dbReference type="Gene3D" id="1.10.486.10">
    <property type="entry name" value="PCRA, domain 4"/>
    <property type="match status" value="1"/>
</dbReference>
<dbReference type="PANTHER" id="PTHR11070">
    <property type="entry name" value="UVRD / RECB / PCRA DNA HELICASE FAMILY MEMBER"/>
    <property type="match status" value="1"/>
</dbReference>
<dbReference type="PROSITE" id="PS51217">
    <property type="entry name" value="UVRD_HELICASE_CTER"/>
    <property type="match status" value="1"/>
</dbReference>
<dbReference type="GO" id="GO:0043138">
    <property type="term" value="F:3'-5' DNA helicase activity"/>
    <property type="evidence" value="ECO:0007669"/>
    <property type="project" value="UniProtKB-EC"/>
</dbReference>
<evidence type="ECO:0000256" key="15">
    <source>
        <dbReference type="SAM" id="MobiDB-lite"/>
    </source>
</evidence>
<evidence type="ECO:0000256" key="8">
    <source>
        <dbReference type="ARBA" id="ARBA00022840"/>
    </source>
</evidence>
<dbReference type="Gene3D" id="3.90.320.10">
    <property type="match status" value="1"/>
</dbReference>
<evidence type="ECO:0000256" key="2">
    <source>
        <dbReference type="ARBA" id="ARBA00022722"/>
    </source>
</evidence>
<dbReference type="GO" id="GO:0004527">
    <property type="term" value="F:exonuclease activity"/>
    <property type="evidence" value="ECO:0007669"/>
    <property type="project" value="UniProtKB-KW"/>
</dbReference>
<feature type="compositionally biased region" description="Basic and acidic residues" evidence="15">
    <location>
        <begin position="725"/>
        <end position="734"/>
    </location>
</feature>
<dbReference type="GO" id="GO:0003677">
    <property type="term" value="F:DNA binding"/>
    <property type="evidence" value="ECO:0007669"/>
    <property type="project" value="UniProtKB-KW"/>
</dbReference>
<dbReference type="AlphaFoldDB" id="A0A6J5YVK1"/>
<keyword evidence="6" id="KW-0347">Helicase</keyword>
<reference evidence="18" key="1">
    <citation type="submission" date="2020-05" db="EMBL/GenBank/DDBJ databases">
        <authorList>
            <person name="Chiriac C."/>
            <person name="Salcher M."/>
            <person name="Ghai R."/>
            <person name="Kavagutti S V."/>
        </authorList>
    </citation>
    <scope>NUCLEOTIDE SEQUENCE</scope>
</reference>
<proteinExistence type="inferred from homology"/>
<evidence type="ECO:0000256" key="5">
    <source>
        <dbReference type="ARBA" id="ARBA00022801"/>
    </source>
</evidence>
<dbReference type="EC" id="5.6.2.4" evidence="13"/>
<dbReference type="EMBL" id="CAESAJ010000015">
    <property type="protein sequence ID" value="CAB4332089.1"/>
    <property type="molecule type" value="Genomic_DNA"/>
</dbReference>
<dbReference type="InterPro" id="IPR000212">
    <property type="entry name" value="DNA_helicase_UvrD/REP"/>
</dbReference>
<keyword evidence="10" id="KW-0234">DNA repair</keyword>
<feature type="region of interest" description="Disordered" evidence="15">
    <location>
        <begin position="721"/>
        <end position="748"/>
    </location>
</feature>
<comment type="catalytic activity">
    <reaction evidence="12">
        <text>Couples ATP hydrolysis with the unwinding of duplex DNA by translocating in the 3'-5' direction.</text>
        <dbReference type="EC" id="5.6.2.4"/>
    </reaction>
</comment>
<evidence type="ECO:0000313" key="18">
    <source>
        <dbReference type="EMBL" id="CAB4332089.1"/>
    </source>
</evidence>
<keyword evidence="3" id="KW-0547">Nucleotide-binding</keyword>
<protein>
    <recommendedName>
        <fullName evidence="13">DNA 3'-5' helicase</fullName>
        <ecNumber evidence="13">5.6.2.4</ecNumber>
    </recommendedName>
</protein>
<comment type="catalytic activity">
    <reaction evidence="14">
        <text>ATP + H2O = ADP + phosphate + H(+)</text>
        <dbReference type="Rhea" id="RHEA:13065"/>
        <dbReference type="ChEBI" id="CHEBI:15377"/>
        <dbReference type="ChEBI" id="CHEBI:15378"/>
        <dbReference type="ChEBI" id="CHEBI:30616"/>
        <dbReference type="ChEBI" id="CHEBI:43474"/>
        <dbReference type="ChEBI" id="CHEBI:456216"/>
        <dbReference type="EC" id="5.6.2.4"/>
    </reaction>
</comment>
<evidence type="ECO:0000256" key="6">
    <source>
        <dbReference type="ARBA" id="ARBA00022806"/>
    </source>
</evidence>
<name>A0A6J5YVK1_9ZZZZ</name>
<feature type="domain" description="UvrD-like helicase ATP-binding" evidence="16">
    <location>
        <begin position="17"/>
        <end position="316"/>
    </location>
</feature>
<evidence type="ECO:0000256" key="13">
    <source>
        <dbReference type="ARBA" id="ARBA00034808"/>
    </source>
</evidence>
<dbReference type="GO" id="GO:0005829">
    <property type="term" value="C:cytosol"/>
    <property type="evidence" value="ECO:0007669"/>
    <property type="project" value="TreeGrafter"/>
</dbReference>
<evidence type="ECO:0000256" key="3">
    <source>
        <dbReference type="ARBA" id="ARBA00022741"/>
    </source>
</evidence>
<dbReference type="CDD" id="cd17932">
    <property type="entry name" value="DEXQc_UvrD"/>
    <property type="match status" value="1"/>
</dbReference>
<keyword evidence="2" id="KW-0540">Nuclease</keyword>
<feature type="domain" description="UvrD-like helicase C-terminal" evidence="17">
    <location>
        <begin position="317"/>
        <end position="630"/>
    </location>
</feature>
<organism evidence="18">
    <name type="scientific">freshwater metagenome</name>
    <dbReference type="NCBI Taxonomy" id="449393"/>
    <lineage>
        <taxon>unclassified sequences</taxon>
        <taxon>metagenomes</taxon>
        <taxon>ecological metagenomes</taxon>
    </lineage>
</organism>
<comment type="similarity">
    <text evidence="1">Belongs to the helicase family. UvrD subfamily.</text>
</comment>
<evidence type="ECO:0000256" key="12">
    <source>
        <dbReference type="ARBA" id="ARBA00034617"/>
    </source>
</evidence>
<evidence type="ECO:0000256" key="10">
    <source>
        <dbReference type="ARBA" id="ARBA00023204"/>
    </source>
</evidence>
<dbReference type="Pfam" id="PF13361">
    <property type="entry name" value="UvrD_C"/>
    <property type="match status" value="1"/>
</dbReference>
<accession>A0A6J5YVK1</accession>
<evidence type="ECO:0000259" key="17">
    <source>
        <dbReference type="PROSITE" id="PS51217"/>
    </source>
</evidence>
<evidence type="ECO:0000256" key="11">
    <source>
        <dbReference type="ARBA" id="ARBA00023235"/>
    </source>
</evidence>
<dbReference type="InterPro" id="IPR011604">
    <property type="entry name" value="PDDEXK-like_dom_sf"/>
</dbReference>
<keyword evidence="11" id="KW-0413">Isomerase</keyword>
<dbReference type="InterPro" id="IPR014016">
    <property type="entry name" value="UvrD-like_ATP-bd"/>
</dbReference>
<dbReference type="Pfam" id="PF00580">
    <property type="entry name" value="UvrD-helicase"/>
    <property type="match status" value="1"/>
</dbReference>
<sequence length="1108" mass="122913">MLNVVLDRSPLPAYVAPDLDSDQLSVVNHRLGAVRVLAGPGTGKTTTLVAAMVDRLSGENALSAESVLGLTFGRRAALEWRDQVSVALGGGVLPNVSTIHSFCYSLLRKFAPIESYHIATRLLSGPEQQVRAQQLFIASVHEGRIPWPEELKAAVGTRGLAEEIRAVMARVRTLVLEPHDLHRLGKKLDRQLWECVALFMEEYLDILGFEEVIDYSELIYRTVQLCEQSEVSDYVHKTYSAIFVDEYQDTDPGQVELLKRLVTSQTELIVVGDIDQSIYGFRGADESALRKFPEDFSDVYGEKIDDVVLNTCRRFGQNIRDAATAIVSEMYPPGFTRIALDQHRQPTCQSSNPGEILLHTFDSDGAQAAHIADMILRENALVGRPWSDFAVIVRSASISIPAIYRACASAGIPVEVATDEVPIHLDPAVAPLLIAMKAVDEASNITADIANTLLTGPLCGLDPVDLRRFGKFLRESDRHEDSVPQSSAKLISRAVGNPAAIAHITQAAHKHTVEVVIALGQLIARAREQMRAGASPHEVLWTLWQGTDWPERLQRQALGFGSGSARAHRDLDAICALFDNANRFTSLGRSKDLTVFLDEIESQQIPAESLAENDLRGNAVRLLTAHRSKGLQWPFVIVAGAQEDLWPNLSIGSTLLEADRIGKNELLMPRTFREVMVDERRLFYVAITRAMEKLVITSVDTSHKDDGVRRSRFMDQISDTFRPPQVKDESDAAKHVPSNQEDESELHEVRPASLIPIEALPGRPHSPLSVEGVVASLRRAVMDNQVSPELRQAAAFRLSALSQIDGSAFAVANPLNWWGYKETTENLKTISEPIHLSGSGVNDIENCPAKWFLERQVRAVVQKQQRMLFGSVLHKLAEGLALGSIEPDISTIDIMVDRLWSGMDYETNWESQAQRRQAHDASVRLLNWVVEHNEIDNVVESQLLCTTHVPHPLESEKTIEVSIVGFADRIEFNSDGVTVFDFKTGAKSLSRLELARNLQLALYQFMLENGTYSRGDVTHELPEDMSVSASSLVQLRFFDEVNPDLPLVQEVRPGTHDQESKVSLAQRLGNAAHVVMDERYEAIYEANSCVRCDVRFLCPAAPEGRSIL</sequence>
<keyword evidence="4" id="KW-0227">DNA damage</keyword>
<evidence type="ECO:0000256" key="9">
    <source>
        <dbReference type="ARBA" id="ARBA00023125"/>
    </source>
</evidence>
<dbReference type="PROSITE" id="PS51198">
    <property type="entry name" value="UVRD_HELICASE_ATP_BIND"/>
    <property type="match status" value="1"/>
</dbReference>
<dbReference type="GO" id="GO:0033202">
    <property type="term" value="C:DNA helicase complex"/>
    <property type="evidence" value="ECO:0007669"/>
    <property type="project" value="TreeGrafter"/>
</dbReference>
<keyword evidence="8" id="KW-0067">ATP-binding</keyword>
<dbReference type="Pfam" id="PF12705">
    <property type="entry name" value="PDDEXK_1"/>
    <property type="match status" value="1"/>
</dbReference>
<dbReference type="SUPFAM" id="SSF52540">
    <property type="entry name" value="P-loop containing nucleoside triphosphate hydrolases"/>
    <property type="match status" value="1"/>
</dbReference>
<keyword evidence="7" id="KW-0269">Exonuclease</keyword>
<keyword evidence="5" id="KW-0378">Hydrolase</keyword>
<keyword evidence="9" id="KW-0238">DNA-binding</keyword>
<dbReference type="InterPro" id="IPR014017">
    <property type="entry name" value="DNA_helicase_UvrD-like_C"/>
</dbReference>
<evidence type="ECO:0000256" key="7">
    <source>
        <dbReference type="ARBA" id="ARBA00022839"/>
    </source>
</evidence>
<evidence type="ECO:0000256" key="14">
    <source>
        <dbReference type="ARBA" id="ARBA00048988"/>
    </source>
</evidence>
<evidence type="ECO:0000256" key="1">
    <source>
        <dbReference type="ARBA" id="ARBA00009922"/>
    </source>
</evidence>